<dbReference type="EMBL" id="QGNW01000040">
    <property type="protein sequence ID" value="RVX08695.1"/>
    <property type="molecule type" value="Genomic_DNA"/>
</dbReference>
<name>A0A438JIB8_VITVI</name>
<dbReference type="Pfam" id="PF12530">
    <property type="entry name" value="DUF3730"/>
    <property type="match status" value="3"/>
</dbReference>
<dbReference type="PANTHER" id="PTHR16212:SF4">
    <property type="entry name" value="FOCADHESIN"/>
    <property type="match status" value="1"/>
</dbReference>
<evidence type="ECO:0000259" key="2">
    <source>
        <dbReference type="Pfam" id="PF12530"/>
    </source>
</evidence>
<keyword evidence="1" id="KW-0472">Membrane</keyword>
<gene>
    <name evidence="3" type="primary">RST1_2</name>
    <name evidence="3" type="ORF">CK203_011061</name>
</gene>
<feature type="domain" description="DUF3730" evidence="2">
    <location>
        <begin position="479"/>
        <end position="645"/>
    </location>
</feature>
<keyword evidence="1" id="KW-1133">Transmembrane helix</keyword>
<dbReference type="PANTHER" id="PTHR16212">
    <property type="entry name" value="FOCADHESIN FAMILY MEMBER"/>
    <property type="match status" value="1"/>
</dbReference>
<dbReference type="Proteomes" id="UP000288805">
    <property type="component" value="Unassembled WGS sequence"/>
</dbReference>
<accession>A0A438JIB8</accession>
<dbReference type="SUPFAM" id="SSF48371">
    <property type="entry name" value="ARM repeat"/>
    <property type="match status" value="1"/>
</dbReference>
<evidence type="ECO:0000313" key="3">
    <source>
        <dbReference type="EMBL" id="RVX08695.1"/>
    </source>
</evidence>
<dbReference type="AlphaFoldDB" id="A0A438JIB8"/>
<proteinExistence type="predicted"/>
<dbReference type="InterPro" id="IPR016024">
    <property type="entry name" value="ARM-type_fold"/>
</dbReference>
<feature type="transmembrane region" description="Helical" evidence="1">
    <location>
        <begin position="496"/>
        <end position="520"/>
    </location>
</feature>
<reference evidence="3 4" key="1">
    <citation type="journal article" date="2018" name="PLoS Genet.">
        <title>Population sequencing reveals clonal diversity and ancestral inbreeding in the grapevine cultivar Chardonnay.</title>
        <authorList>
            <person name="Roach M.J."/>
            <person name="Johnson D.L."/>
            <person name="Bohlmann J."/>
            <person name="van Vuuren H.J."/>
            <person name="Jones S.J."/>
            <person name="Pretorius I.S."/>
            <person name="Schmidt S.A."/>
            <person name="Borneman A.R."/>
        </authorList>
    </citation>
    <scope>NUCLEOTIDE SEQUENCE [LARGE SCALE GENOMIC DNA]</scope>
    <source>
        <strain evidence="4">cv. Chardonnay</strain>
        <tissue evidence="3">Leaf</tissue>
    </source>
</reference>
<keyword evidence="1" id="KW-0812">Transmembrane</keyword>
<feature type="transmembrane region" description="Helical" evidence="1">
    <location>
        <begin position="532"/>
        <end position="551"/>
    </location>
</feature>
<evidence type="ECO:0000256" key="1">
    <source>
        <dbReference type="SAM" id="Phobius"/>
    </source>
</evidence>
<feature type="domain" description="DUF3730" evidence="2">
    <location>
        <begin position="173"/>
        <end position="296"/>
    </location>
</feature>
<dbReference type="GO" id="GO:0060147">
    <property type="term" value="P:regulation of post-transcriptional gene silencing"/>
    <property type="evidence" value="ECO:0007669"/>
    <property type="project" value="InterPro"/>
</dbReference>
<organism evidence="3 4">
    <name type="scientific">Vitis vinifera</name>
    <name type="common">Grape</name>
    <dbReference type="NCBI Taxonomy" id="29760"/>
    <lineage>
        <taxon>Eukaryota</taxon>
        <taxon>Viridiplantae</taxon>
        <taxon>Streptophyta</taxon>
        <taxon>Embryophyta</taxon>
        <taxon>Tracheophyta</taxon>
        <taxon>Spermatophyta</taxon>
        <taxon>Magnoliopsida</taxon>
        <taxon>eudicotyledons</taxon>
        <taxon>Gunneridae</taxon>
        <taxon>Pentapetalae</taxon>
        <taxon>rosids</taxon>
        <taxon>Vitales</taxon>
        <taxon>Vitaceae</taxon>
        <taxon>Viteae</taxon>
        <taxon>Vitis</taxon>
    </lineage>
</organism>
<feature type="transmembrane region" description="Helical" evidence="1">
    <location>
        <begin position="460"/>
        <end position="484"/>
    </location>
</feature>
<dbReference type="InterPro" id="IPR022542">
    <property type="entry name" value="FOCAD/RST1_DUF3730"/>
</dbReference>
<protein>
    <submittedName>
        <fullName evidence="3">Protein RST1</fullName>
    </submittedName>
</protein>
<feature type="domain" description="DUF3730" evidence="2">
    <location>
        <begin position="82"/>
        <end position="162"/>
    </location>
</feature>
<dbReference type="InterPro" id="IPR045163">
    <property type="entry name" value="Focadhesin/RST1"/>
</dbReference>
<evidence type="ECO:0000313" key="4">
    <source>
        <dbReference type="Proteomes" id="UP000288805"/>
    </source>
</evidence>
<comment type="caution">
    <text evidence="3">The sequence shown here is derived from an EMBL/GenBank/DDBJ whole genome shotgun (WGS) entry which is preliminary data.</text>
</comment>
<sequence>MDSYAPLLERTRVPQPSLQRLAVISIFEKLRSAPSYIDSDSDPGTDAISQCLHSTSPAVVDQAVRELCRLVTDSKMELSRGLLELQSAIEGSNSRFVNVFVKAIGFLVHFGFQKNISLFRVESPESHPFVKVLSGGTEVHSELVQQVLLFISQNKGSRMVEDFKIFINIMEYMVDAYTVVLKHLVGVPSLSNEAQLCGLELLETVHSQHSDHHKHFGGSEPIVELSKRLLVVQKELGLPYIPELLLLMSSLFVILIRSELEHEQLPVLKLVLFLLKWKNENEYMVGRAQCDLSEELLFIFPVINFVSSPSTSVKEAATDLLFMLEKVLVNFAIAPKEEPSLQGGFPSISRPASIIFRLLQQLWFQAWISHGQGSIFITQFLLSKFASTGKTDVKEMNNGSKSWLSQLGDYSLWIVERRKSFLPISQSQEIFLTEMPLLLSAITCGLFMHHSLGCAAIDSLAAIGIMDPKLGVTMLLTILFFNNIISSKGIGFHDMLLKLLGMLPSLASHSVMIPLVVQTILPMLHENAKPYVFVHIILYLVLYATATRLLCKTWEINDRAFGSLQFNLYFCFQGVLLPKGFNEFMSERNICISMAASIRDVCRKNPDRGVDLILSVSACIESRDPVIQSLGFQSLAHLCEADVIGCQGLRIKAYNLEAIET</sequence>